<dbReference type="Gene3D" id="3.30.70.270">
    <property type="match status" value="1"/>
</dbReference>
<dbReference type="InterPro" id="IPR029787">
    <property type="entry name" value="Nucleotide_cyclase"/>
</dbReference>
<evidence type="ECO:0000256" key="1">
    <source>
        <dbReference type="ARBA" id="ARBA00012528"/>
    </source>
</evidence>
<dbReference type="SUPFAM" id="SSF55073">
    <property type="entry name" value="Nucleotide cyclase"/>
    <property type="match status" value="1"/>
</dbReference>
<name>A0A4Q8LBT3_9GAMM</name>
<evidence type="ECO:0000256" key="2">
    <source>
        <dbReference type="ARBA" id="ARBA00034247"/>
    </source>
</evidence>
<dbReference type="PROSITE" id="PS50887">
    <property type="entry name" value="GGDEF"/>
    <property type="match status" value="1"/>
</dbReference>
<dbReference type="EC" id="2.7.7.65" evidence="1"/>
<dbReference type="GO" id="GO:0005886">
    <property type="term" value="C:plasma membrane"/>
    <property type="evidence" value="ECO:0007669"/>
    <property type="project" value="TreeGrafter"/>
</dbReference>
<dbReference type="InterPro" id="IPR043128">
    <property type="entry name" value="Rev_trsase/Diguanyl_cyclase"/>
</dbReference>
<dbReference type="InterPro" id="IPR000160">
    <property type="entry name" value="GGDEF_dom"/>
</dbReference>
<protein>
    <recommendedName>
        <fullName evidence="1">diguanylate cyclase</fullName>
        <ecNumber evidence="1">2.7.7.65</ecNumber>
    </recommendedName>
</protein>
<evidence type="ECO:0000313" key="4">
    <source>
        <dbReference type="EMBL" id="TAA26205.1"/>
    </source>
</evidence>
<dbReference type="GO" id="GO:0043709">
    <property type="term" value="P:cell adhesion involved in single-species biofilm formation"/>
    <property type="evidence" value="ECO:0007669"/>
    <property type="project" value="TreeGrafter"/>
</dbReference>
<dbReference type="GO" id="GO:1902201">
    <property type="term" value="P:negative regulation of bacterial-type flagellum-dependent cell motility"/>
    <property type="evidence" value="ECO:0007669"/>
    <property type="project" value="TreeGrafter"/>
</dbReference>
<sequence length="80" mass="8391">MQALHDAVGAKPLVIDGLSLRVTCSIGVAWLQPGETPNALLRRADHALYQAKREGRNRVVVATHEGIASDQAPGAAPALV</sequence>
<evidence type="ECO:0000313" key="5">
    <source>
        <dbReference type="Proteomes" id="UP000291286"/>
    </source>
</evidence>
<dbReference type="Pfam" id="PF00990">
    <property type="entry name" value="GGDEF"/>
    <property type="match status" value="1"/>
</dbReference>
<accession>A0A4Q8LBT3</accession>
<dbReference type="NCBIfam" id="TIGR00254">
    <property type="entry name" value="GGDEF"/>
    <property type="match status" value="1"/>
</dbReference>
<dbReference type="GO" id="GO:0052621">
    <property type="term" value="F:diguanylate cyclase activity"/>
    <property type="evidence" value="ECO:0007669"/>
    <property type="project" value="UniProtKB-EC"/>
</dbReference>
<evidence type="ECO:0000259" key="3">
    <source>
        <dbReference type="PROSITE" id="PS50887"/>
    </source>
</evidence>
<comment type="caution">
    <text evidence="4">The sequence shown here is derived from an EMBL/GenBank/DDBJ whole genome shotgun (WGS) entry which is preliminary data.</text>
</comment>
<organism evidence="4 5">
    <name type="scientific">Pseudoxanthomonas winnipegensis</name>
    <dbReference type="NCBI Taxonomy" id="2480810"/>
    <lineage>
        <taxon>Bacteria</taxon>
        <taxon>Pseudomonadati</taxon>
        <taxon>Pseudomonadota</taxon>
        <taxon>Gammaproteobacteria</taxon>
        <taxon>Lysobacterales</taxon>
        <taxon>Lysobacteraceae</taxon>
        <taxon>Pseudoxanthomonas</taxon>
    </lineage>
</organism>
<dbReference type="EMBL" id="SHMB01000008">
    <property type="protein sequence ID" value="TAA26205.1"/>
    <property type="molecule type" value="Genomic_DNA"/>
</dbReference>
<reference evidence="4 5" key="1">
    <citation type="submission" date="2019-02" db="EMBL/GenBank/DDBJ databases">
        <title>WGS of Pseudoxanthomonas species novum from clinical isolates.</title>
        <authorList>
            <person name="Bernier A.-M."/>
            <person name="Bernard K."/>
            <person name="Vachon A."/>
        </authorList>
    </citation>
    <scope>NUCLEOTIDE SEQUENCE [LARGE SCALE GENOMIC DNA]</scope>
    <source>
        <strain evidence="4 5">NML171202</strain>
    </source>
</reference>
<dbReference type="PANTHER" id="PTHR45138:SF9">
    <property type="entry name" value="DIGUANYLATE CYCLASE DGCM-RELATED"/>
    <property type="match status" value="1"/>
</dbReference>
<gene>
    <name evidence="4" type="ORF">EA661_16390</name>
</gene>
<dbReference type="Proteomes" id="UP000291286">
    <property type="component" value="Unassembled WGS sequence"/>
</dbReference>
<feature type="domain" description="GGDEF" evidence="3">
    <location>
        <begin position="1"/>
        <end position="64"/>
    </location>
</feature>
<dbReference type="AlphaFoldDB" id="A0A4Q8LBT3"/>
<proteinExistence type="predicted"/>
<dbReference type="PANTHER" id="PTHR45138">
    <property type="entry name" value="REGULATORY COMPONENTS OF SENSORY TRANSDUCTION SYSTEM"/>
    <property type="match status" value="1"/>
</dbReference>
<comment type="catalytic activity">
    <reaction evidence="2">
        <text>2 GTP = 3',3'-c-di-GMP + 2 diphosphate</text>
        <dbReference type="Rhea" id="RHEA:24898"/>
        <dbReference type="ChEBI" id="CHEBI:33019"/>
        <dbReference type="ChEBI" id="CHEBI:37565"/>
        <dbReference type="ChEBI" id="CHEBI:58805"/>
        <dbReference type="EC" id="2.7.7.65"/>
    </reaction>
</comment>
<dbReference type="InterPro" id="IPR050469">
    <property type="entry name" value="Diguanylate_Cyclase"/>
</dbReference>